<feature type="region of interest" description="Disordered" evidence="1">
    <location>
        <begin position="148"/>
        <end position="179"/>
    </location>
</feature>
<protein>
    <submittedName>
        <fullName evidence="3">Uncharacterized protein</fullName>
    </submittedName>
</protein>
<evidence type="ECO:0000313" key="3">
    <source>
        <dbReference type="EMBL" id="KAA1091078.1"/>
    </source>
</evidence>
<keyword evidence="5" id="KW-1185">Reference proteome</keyword>
<feature type="compositionally biased region" description="Basic and acidic residues" evidence="1">
    <location>
        <begin position="161"/>
        <end position="175"/>
    </location>
</feature>
<proteinExistence type="predicted"/>
<dbReference type="EMBL" id="VDEP01000178">
    <property type="protein sequence ID" value="KAA1125465.1"/>
    <property type="molecule type" value="Genomic_DNA"/>
</dbReference>
<gene>
    <name evidence="3" type="ORF">PGT21_022927</name>
    <name evidence="4" type="ORF">PGTUg99_018380</name>
</gene>
<accession>A0A5B0NT99</accession>
<keyword evidence="2" id="KW-0732">Signal</keyword>
<evidence type="ECO:0000256" key="2">
    <source>
        <dbReference type="SAM" id="SignalP"/>
    </source>
</evidence>
<name>A0A5B0NT99_PUCGR</name>
<sequence length="805" mass="93478">MLNFWKPGLLASLHLPFLSATQRSFDLFPDLNSSLEHEQGPKSPFLAITEQKQPLETLMLFDKASVGLEAGGEIKPKSFRYAPVREIGDIEAYSPASKKQKSALNLSLGLPVYFQNPANFHPGSSITQSHILHQSDLTHRLEMPRELEGQTASSGHRLKGLKNDQDIRNHPKDGKTIGSAITSHSQRSIKTIYSQNNEEQLPTNAQDRFRDTITDIRPVQTTSMRNIEMHLGENFNPQVKSQFYAWMSIIFDHLEGSAGGEFEDNVPHTLTNKKLLVAYFNHKVLLGKKTPEKVCKNYHLKLRFRRIARLLWVTNFQILHTLGIKKSGVDYLAEQKALQEWFLKFLKRSKKQRFIGSTKKWLESEEGMVDQKITQAVQATAEITAYKVHQQILTASPILVSNARLLINETVIHLLIFYYKTMRKEKWVGMFISDVNFLFQLANIGHIMKYKSALELPLLKDEFSRSAIQFLIPYRTFSLLEFFNSEPKFSNHENFQLKIGVKPIFQERNIAEMKKFEIVMDFDSRNHEEEGWAWISRVKFNKKKSFNKLFQPTNETIINEFKTYLIKFAQKSLPAERLLKIQQASEKKIFDLLDQIFDIIWGLNEQILKYFNCKLLGEDYIEEQKSVQMFFLSFFSEVMGGSNSNHLWKNGENTINDETKINKRILNWVLDLLDLDESIERFTMSPKASGSDQASILQEDLIVGEIVVNILGYYYKNKNYEKYMSLFERDAWFFEFLMSRSMALFQNSSRTISDDLKRTHKIFPWGKTTDLLKLQMHFIYCKIGSHSKVDIKPLVTPVKNTSWPF</sequence>
<organism evidence="3 5">
    <name type="scientific">Puccinia graminis f. sp. tritici</name>
    <dbReference type="NCBI Taxonomy" id="56615"/>
    <lineage>
        <taxon>Eukaryota</taxon>
        <taxon>Fungi</taxon>
        <taxon>Dikarya</taxon>
        <taxon>Basidiomycota</taxon>
        <taxon>Pucciniomycotina</taxon>
        <taxon>Pucciniomycetes</taxon>
        <taxon>Pucciniales</taxon>
        <taxon>Pucciniaceae</taxon>
        <taxon>Puccinia</taxon>
    </lineage>
</organism>
<evidence type="ECO:0000313" key="6">
    <source>
        <dbReference type="Proteomes" id="UP000325313"/>
    </source>
</evidence>
<comment type="caution">
    <text evidence="3">The sequence shown here is derived from an EMBL/GenBank/DDBJ whole genome shotgun (WGS) entry which is preliminary data.</text>
</comment>
<evidence type="ECO:0000256" key="1">
    <source>
        <dbReference type="SAM" id="MobiDB-lite"/>
    </source>
</evidence>
<dbReference type="Proteomes" id="UP000325313">
    <property type="component" value="Unassembled WGS sequence"/>
</dbReference>
<reference evidence="5 6" key="1">
    <citation type="submission" date="2019-05" db="EMBL/GenBank/DDBJ databases">
        <title>Emergence of the Ug99 lineage of the wheat stem rust pathogen through somatic hybridization.</title>
        <authorList>
            <person name="Li F."/>
            <person name="Upadhyaya N.M."/>
            <person name="Sperschneider J."/>
            <person name="Matny O."/>
            <person name="Nguyen-Phuc H."/>
            <person name="Mago R."/>
            <person name="Raley C."/>
            <person name="Miller M.E."/>
            <person name="Silverstein K.A.T."/>
            <person name="Henningsen E."/>
            <person name="Hirsch C.D."/>
            <person name="Visser B."/>
            <person name="Pretorius Z.A."/>
            <person name="Steffenson B.J."/>
            <person name="Schwessinger B."/>
            <person name="Dodds P.N."/>
            <person name="Figueroa M."/>
        </authorList>
    </citation>
    <scope>NUCLEOTIDE SEQUENCE [LARGE SCALE GENOMIC DNA]</scope>
    <source>
        <strain evidence="3">21-0</strain>
        <strain evidence="4 6">Ug99</strain>
    </source>
</reference>
<evidence type="ECO:0000313" key="5">
    <source>
        <dbReference type="Proteomes" id="UP000324748"/>
    </source>
</evidence>
<dbReference type="AlphaFoldDB" id="A0A5B0NT99"/>
<evidence type="ECO:0000313" key="4">
    <source>
        <dbReference type="EMBL" id="KAA1125465.1"/>
    </source>
</evidence>
<feature type="chain" id="PRO_5036366312" evidence="2">
    <location>
        <begin position="21"/>
        <end position="805"/>
    </location>
</feature>
<dbReference type="Proteomes" id="UP000324748">
    <property type="component" value="Unassembled WGS sequence"/>
</dbReference>
<feature type="signal peptide" evidence="2">
    <location>
        <begin position="1"/>
        <end position="20"/>
    </location>
</feature>
<dbReference type="OrthoDB" id="2519216at2759"/>
<dbReference type="EMBL" id="VSWC01000092">
    <property type="protein sequence ID" value="KAA1091078.1"/>
    <property type="molecule type" value="Genomic_DNA"/>
</dbReference>